<feature type="compositionally biased region" description="Low complexity" evidence="1">
    <location>
        <begin position="238"/>
        <end position="265"/>
    </location>
</feature>
<protein>
    <submittedName>
        <fullName evidence="3">Uncharacterized protein</fullName>
    </submittedName>
</protein>
<comment type="caution">
    <text evidence="3">The sequence shown here is derived from an EMBL/GenBank/DDBJ whole genome shotgun (WGS) entry which is preliminary data.</text>
</comment>
<accession>A0AAW2D4Z8</accession>
<organism evidence="3 4">
    <name type="scientific">Lithocarpus litseifolius</name>
    <dbReference type="NCBI Taxonomy" id="425828"/>
    <lineage>
        <taxon>Eukaryota</taxon>
        <taxon>Viridiplantae</taxon>
        <taxon>Streptophyta</taxon>
        <taxon>Embryophyta</taxon>
        <taxon>Tracheophyta</taxon>
        <taxon>Spermatophyta</taxon>
        <taxon>Magnoliopsida</taxon>
        <taxon>eudicotyledons</taxon>
        <taxon>Gunneridae</taxon>
        <taxon>Pentapetalae</taxon>
        <taxon>rosids</taxon>
        <taxon>fabids</taxon>
        <taxon>Fagales</taxon>
        <taxon>Fagaceae</taxon>
        <taxon>Lithocarpus</taxon>
    </lineage>
</organism>
<evidence type="ECO:0000313" key="3">
    <source>
        <dbReference type="EMBL" id="KAL0005442.1"/>
    </source>
</evidence>
<proteinExistence type="predicted"/>
<reference evidence="3 4" key="1">
    <citation type="submission" date="2024-01" db="EMBL/GenBank/DDBJ databases">
        <title>A telomere-to-telomere, gap-free genome of sweet tea (Lithocarpus litseifolius).</title>
        <authorList>
            <person name="Zhou J."/>
        </authorList>
    </citation>
    <scope>NUCLEOTIDE SEQUENCE [LARGE SCALE GENOMIC DNA]</scope>
    <source>
        <strain evidence="3">Zhou-2022a</strain>
        <tissue evidence="3">Leaf</tissue>
    </source>
</reference>
<evidence type="ECO:0000256" key="2">
    <source>
        <dbReference type="SAM" id="SignalP"/>
    </source>
</evidence>
<dbReference type="Gene3D" id="3.40.50.150">
    <property type="entry name" value="Vaccinia Virus protein VP39"/>
    <property type="match status" value="1"/>
</dbReference>
<dbReference type="InterPro" id="IPR029063">
    <property type="entry name" value="SAM-dependent_MTases_sf"/>
</dbReference>
<dbReference type="EMBL" id="JAZDWU010000004">
    <property type="protein sequence ID" value="KAL0005442.1"/>
    <property type="molecule type" value="Genomic_DNA"/>
</dbReference>
<dbReference type="Proteomes" id="UP001459277">
    <property type="component" value="Unassembled WGS sequence"/>
</dbReference>
<gene>
    <name evidence="3" type="ORF">SO802_013003</name>
</gene>
<feature type="chain" id="PRO_5043957424" evidence="2">
    <location>
        <begin position="19"/>
        <end position="345"/>
    </location>
</feature>
<dbReference type="AlphaFoldDB" id="A0AAW2D4Z8"/>
<feature type="signal peptide" evidence="2">
    <location>
        <begin position="1"/>
        <end position="18"/>
    </location>
</feature>
<keyword evidence="4" id="KW-1185">Reference proteome</keyword>
<evidence type="ECO:0000313" key="4">
    <source>
        <dbReference type="Proteomes" id="UP001459277"/>
    </source>
</evidence>
<feature type="region of interest" description="Disordered" evidence="1">
    <location>
        <begin position="230"/>
        <end position="267"/>
    </location>
</feature>
<sequence length="345" mass="39272">MEILKLLILLNIDANSGAFDATRVSSMTLHWDQEEISNISNAFDVIIASDRLRKIIKCESGDGKSIPVNHSAWIIMKEGVYNGLSSSVHSLADLIDQDGFCWKTFFIKTLYHPSVADENLRLPLSKGNLKNKKLRTRLWKLKLPFECLVFSFGGEHKVYIDAQGTVRIQTTIQPQEFMEFLDQWQNRELPYEARVENHNHVMQVGELQQLGKLERLKNVEIVQSRNWKLTFNDHKDGNNNTQNGEKNNNGPSNPKPANNNGAGPSHSGCEKKNHCSCAFRDDGNGHVVKNKPQTHTINFEFPYASNGYVYPQQNYYDYRAPLPPPQNAHYVNMSCGDHEPKCIVM</sequence>
<evidence type="ECO:0000256" key="1">
    <source>
        <dbReference type="SAM" id="MobiDB-lite"/>
    </source>
</evidence>
<name>A0AAW2D4Z8_9ROSI</name>
<keyword evidence="2" id="KW-0732">Signal</keyword>